<keyword evidence="4" id="KW-1185">Reference proteome</keyword>
<evidence type="ECO:0000313" key="3">
    <source>
        <dbReference type="EMBL" id="WGW02753.1"/>
    </source>
</evidence>
<name>A0ABY8QFF6_9RHOB</name>
<dbReference type="SMART" id="SM00422">
    <property type="entry name" value="HTH_MERR"/>
    <property type="match status" value="1"/>
</dbReference>
<feature type="region of interest" description="Disordered" evidence="1">
    <location>
        <begin position="118"/>
        <end position="406"/>
    </location>
</feature>
<dbReference type="PROSITE" id="PS50937">
    <property type="entry name" value="HTH_MERR_2"/>
    <property type="match status" value="1"/>
</dbReference>
<evidence type="ECO:0000259" key="2">
    <source>
        <dbReference type="PROSITE" id="PS50937"/>
    </source>
</evidence>
<organism evidence="3 4">
    <name type="scientific">Tropicibacter oceani</name>
    <dbReference type="NCBI Taxonomy" id="3058420"/>
    <lineage>
        <taxon>Bacteria</taxon>
        <taxon>Pseudomonadati</taxon>
        <taxon>Pseudomonadota</taxon>
        <taxon>Alphaproteobacteria</taxon>
        <taxon>Rhodobacterales</taxon>
        <taxon>Roseobacteraceae</taxon>
        <taxon>Tropicibacter</taxon>
    </lineage>
</organism>
<gene>
    <name evidence="3" type="ORF">QF118_12490</name>
</gene>
<evidence type="ECO:0000313" key="4">
    <source>
        <dbReference type="Proteomes" id="UP001241605"/>
    </source>
</evidence>
<evidence type="ECO:0000256" key="1">
    <source>
        <dbReference type="SAM" id="MobiDB-lite"/>
    </source>
</evidence>
<feature type="compositionally biased region" description="Low complexity" evidence="1">
    <location>
        <begin position="245"/>
        <end position="268"/>
    </location>
</feature>
<dbReference type="Pfam" id="PF13411">
    <property type="entry name" value="MerR_1"/>
    <property type="match status" value="1"/>
</dbReference>
<accession>A0ABY8QFF6</accession>
<feature type="compositionally biased region" description="Acidic residues" evidence="1">
    <location>
        <begin position="134"/>
        <end position="158"/>
    </location>
</feature>
<feature type="compositionally biased region" description="Acidic residues" evidence="1">
    <location>
        <begin position="348"/>
        <end position="386"/>
    </location>
</feature>
<dbReference type="CDD" id="cd04765">
    <property type="entry name" value="HTH_MlrA-like_sg2"/>
    <property type="match status" value="1"/>
</dbReference>
<dbReference type="Proteomes" id="UP001241605">
    <property type="component" value="Chromosome"/>
</dbReference>
<reference evidence="3 4" key="1">
    <citation type="submission" date="2023-05" db="EMBL/GenBank/DDBJ databases">
        <title>YMD87, complete Genome.</title>
        <authorList>
            <person name="Zhang J."/>
            <person name="Xu X."/>
        </authorList>
    </citation>
    <scope>NUCLEOTIDE SEQUENCE [LARGE SCALE GENOMIC DNA]</scope>
    <source>
        <strain evidence="3 4">YMD87</strain>
    </source>
</reference>
<feature type="domain" description="HTH merR-type" evidence="2">
    <location>
        <begin position="10"/>
        <end position="78"/>
    </location>
</feature>
<dbReference type="InterPro" id="IPR009061">
    <property type="entry name" value="DNA-bd_dom_put_sf"/>
</dbReference>
<dbReference type="EMBL" id="CP124616">
    <property type="protein sequence ID" value="WGW02753.1"/>
    <property type="molecule type" value="Genomic_DNA"/>
</dbReference>
<dbReference type="InterPro" id="IPR000551">
    <property type="entry name" value="MerR-type_HTH_dom"/>
</dbReference>
<proteinExistence type="predicted"/>
<dbReference type="RefSeq" id="WP_282299385.1">
    <property type="nucleotide sequence ID" value="NZ_CP124616.1"/>
</dbReference>
<feature type="compositionally biased region" description="Low complexity" evidence="1">
    <location>
        <begin position="165"/>
        <end position="178"/>
    </location>
</feature>
<dbReference type="SUPFAM" id="SSF46955">
    <property type="entry name" value="Putative DNA-binding domain"/>
    <property type="match status" value="1"/>
</dbReference>
<sequence>MAKSRDAFRTISEVAEWLDTPAHVLRFWESKFTQVKPVKRAGGRRYYRPADMELLGGIKKLLHDDGMTIKGVQKVLREQGVRHVSSLSEQHVEGGDNYGDLIEDAPYIEVESEPLPDTVVSFNRTPEPNLFDETPPDDLPEAEEVSAPDDLALPEEAEQTARDTAPQADAEAVQEVEAISPDATLAPEPEEDADNDPQPAAMQDAQPTFAQPSAAPGDPVEPDQTEPSGDAPQASDIDSARQDTAPEAAPSAEMPESAAEPEASEPAEQTADHEPIPQAETPGTLCEPAINDAAQAQPFAEPALAVPQDDDATHDTPGEPADQPQPVDMEAFDETITPDAAAEPILAETDDTGFDDTADLSADEQDMADPAEALPEDTDTAPEPDTAEPSPDQPAAIKTRPLDLPDFQQRALPDVPDIAPAPAQAGPLSHLAQIEALDDNQVQAIRAMLPALRALAERPGPTP</sequence>
<protein>
    <submittedName>
        <fullName evidence="3">MerR family transcriptional regulator</fullName>
    </submittedName>
</protein>
<dbReference type="Gene3D" id="1.10.1660.10">
    <property type="match status" value="1"/>
</dbReference>